<keyword evidence="4 6" id="KW-0472">Membrane</keyword>
<keyword evidence="8" id="KW-1185">Reference proteome</keyword>
<comment type="subcellular location">
    <subcellularLocation>
        <location evidence="1">Membrane</location>
        <topology evidence="1">Single-pass membrane protein</topology>
    </subcellularLocation>
</comment>
<dbReference type="AlphaFoldDB" id="A0A3A2ZTZ9"/>
<dbReference type="GO" id="GO:0071944">
    <property type="term" value="C:cell periphery"/>
    <property type="evidence" value="ECO:0007669"/>
    <property type="project" value="UniProtKB-ARBA"/>
</dbReference>
<evidence type="ECO:0000256" key="1">
    <source>
        <dbReference type="ARBA" id="ARBA00004167"/>
    </source>
</evidence>
<feature type="region of interest" description="Disordered" evidence="5">
    <location>
        <begin position="42"/>
        <end position="79"/>
    </location>
</feature>
<comment type="caution">
    <text evidence="7">The sequence shown here is derived from an EMBL/GenBank/DDBJ whole genome shotgun (WGS) entry which is preliminary data.</text>
</comment>
<evidence type="ECO:0000256" key="5">
    <source>
        <dbReference type="SAM" id="MobiDB-lite"/>
    </source>
</evidence>
<evidence type="ECO:0000313" key="8">
    <source>
        <dbReference type="Proteomes" id="UP000266188"/>
    </source>
</evidence>
<dbReference type="GO" id="GO:0016020">
    <property type="term" value="C:membrane"/>
    <property type="evidence" value="ECO:0007669"/>
    <property type="project" value="UniProtKB-SubCell"/>
</dbReference>
<feature type="transmembrane region" description="Helical" evidence="6">
    <location>
        <begin position="85"/>
        <end position="107"/>
    </location>
</feature>
<keyword evidence="2 6" id="KW-0812">Transmembrane</keyword>
<dbReference type="PANTHER" id="PTHR15549:SF6">
    <property type="entry name" value="MID2 DOMAIN-CONTAINING PROTEIN"/>
    <property type="match status" value="1"/>
</dbReference>
<evidence type="ECO:0000256" key="6">
    <source>
        <dbReference type="SAM" id="Phobius"/>
    </source>
</evidence>
<accession>A0A3A2ZTZ9</accession>
<dbReference type="PANTHER" id="PTHR15549">
    <property type="entry name" value="PAIRED IMMUNOGLOBULIN-LIKE TYPE 2 RECEPTOR"/>
    <property type="match status" value="1"/>
</dbReference>
<dbReference type="Proteomes" id="UP000266188">
    <property type="component" value="Unassembled WGS sequence"/>
</dbReference>
<evidence type="ECO:0000256" key="4">
    <source>
        <dbReference type="ARBA" id="ARBA00023136"/>
    </source>
</evidence>
<feature type="compositionally biased region" description="Low complexity" evidence="5">
    <location>
        <begin position="45"/>
        <end position="68"/>
    </location>
</feature>
<reference evidence="8" key="1">
    <citation type="submission" date="2017-02" db="EMBL/GenBank/DDBJ databases">
        <authorList>
            <person name="Tafer H."/>
            <person name="Lopandic K."/>
        </authorList>
    </citation>
    <scope>NUCLEOTIDE SEQUENCE [LARGE SCALE GENOMIC DNA]</scope>
    <source>
        <strain evidence="8">CBS 366.77</strain>
    </source>
</reference>
<name>A0A3A2ZTZ9_9EURO</name>
<sequence>MPDSATCCGTAYCEAGKYCDQDGCCPNGEKCASPTTFISLEPESKTTTSTSPASTVSDPASSSSIAVVPPKPTHTGNSLSTGAKAGIGVGSGVGGLAILVGIGFWVVMARKRRQARNGDGGPPPAYPPVPPMVPPMVPPDMSHSPLKHELDSKVTERPISDATLVSSLSPVSPNQAHVVHELDGTARPISELIGSPVSKGY</sequence>
<proteinExistence type="predicted"/>
<evidence type="ECO:0000256" key="2">
    <source>
        <dbReference type="ARBA" id="ARBA00022692"/>
    </source>
</evidence>
<evidence type="ECO:0000256" key="3">
    <source>
        <dbReference type="ARBA" id="ARBA00022989"/>
    </source>
</evidence>
<evidence type="ECO:0000313" key="7">
    <source>
        <dbReference type="EMBL" id="RJE26622.1"/>
    </source>
</evidence>
<dbReference type="EMBL" id="MVGC01000018">
    <property type="protein sequence ID" value="RJE26622.1"/>
    <property type="molecule type" value="Genomic_DNA"/>
</dbReference>
<dbReference type="InterPro" id="IPR051694">
    <property type="entry name" value="Immunoregulatory_rcpt-like"/>
</dbReference>
<gene>
    <name evidence="7" type="ORF">PHISCL_01036</name>
</gene>
<keyword evidence="3 6" id="KW-1133">Transmembrane helix</keyword>
<protein>
    <submittedName>
        <fullName evidence="7">Uncharacterized protein</fullName>
    </submittedName>
</protein>
<dbReference type="OrthoDB" id="5152093at2759"/>
<organism evidence="7 8">
    <name type="scientific">Aspergillus sclerotialis</name>
    <dbReference type="NCBI Taxonomy" id="2070753"/>
    <lineage>
        <taxon>Eukaryota</taxon>
        <taxon>Fungi</taxon>
        <taxon>Dikarya</taxon>
        <taxon>Ascomycota</taxon>
        <taxon>Pezizomycotina</taxon>
        <taxon>Eurotiomycetes</taxon>
        <taxon>Eurotiomycetidae</taxon>
        <taxon>Eurotiales</taxon>
        <taxon>Aspergillaceae</taxon>
        <taxon>Aspergillus</taxon>
        <taxon>Aspergillus subgen. Polypaecilum</taxon>
    </lineage>
</organism>